<dbReference type="GO" id="GO:0005524">
    <property type="term" value="F:ATP binding"/>
    <property type="evidence" value="ECO:0007669"/>
    <property type="project" value="UniProtKB-KW"/>
</dbReference>
<evidence type="ECO:0000259" key="5">
    <source>
        <dbReference type="PROSITE" id="PS50893"/>
    </source>
</evidence>
<evidence type="ECO:0000256" key="4">
    <source>
        <dbReference type="ARBA" id="ARBA00022840"/>
    </source>
</evidence>
<evidence type="ECO:0000313" key="6">
    <source>
        <dbReference type="EMBL" id="WGW11835.1"/>
    </source>
</evidence>
<evidence type="ECO:0000256" key="3">
    <source>
        <dbReference type="ARBA" id="ARBA00022741"/>
    </source>
</evidence>
<evidence type="ECO:0000313" key="7">
    <source>
        <dbReference type="Proteomes" id="UP001209083"/>
    </source>
</evidence>
<dbReference type="SMART" id="SM00382">
    <property type="entry name" value="AAA"/>
    <property type="match status" value="1"/>
</dbReference>
<dbReference type="PROSITE" id="PS50893">
    <property type="entry name" value="ABC_TRANSPORTER_2"/>
    <property type="match status" value="1"/>
</dbReference>
<keyword evidence="7" id="KW-1185">Reference proteome</keyword>
<evidence type="ECO:0000256" key="1">
    <source>
        <dbReference type="ARBA" id="ARBA00005417"/>
    </source>
</evidence>
<dbReference type="SUPFAM" id="SSF52540">
    <property type="entry name" value="P-loop containing nucleoside triphosphate hydrolases"/>
    <property type="match status" value="1"/>
</dbReference>
<comment type="similarity">
    <text evidence="1">Belongs to the ABC transporter superfamily.</text>
</comment>
<dbReference type="Pfam" id="PF00005">
    <property type="entry name" value="ABC_tran"/>
    <property type="match status" value="1"/>
</dbReference>
<dbReference type="InterPro" id="IPR003593">
    <property type="entry name" value="AAA+_ATPase"/>
</dbReference>
<dbReference type="RefSeq" id="WP_349638628.1">
    <property type="nucleotide sequence ID" value="NZ_CP090958.1"/>
</dbReference>
<gene>
    <name evidence="6" type="primary">aztA</name>
    <name evidence="6" type="ORF">LWF01_17365</name>
</gene>
<dbReference type="PANTHER" id="PTHR42734">
    <property type="entry name" value="METAL TRANSPORT SYSTEM ATP-BINDING PROTEIN TM_0124-RELATED"/>
    <property type="match status" value="1"/>
</dbReference>
<keyword evidence="3" id="KW-0547">Nucleotide-binding</keyword>
<dbReference type="InterPro" id="IPR027417">
    <property type="entry name" value="P-loop_NTPase"/>
</dbReference>
<dbReference type="PANTHER" id="PTHR42734:SF5">
    <property type="entry name" value="IRON TRANSPORT SYSTEM ATP-BINDING PROTEIN HI_0361-RELATED"/>
    <property type="match status" value="1"/>
</dbReference>
<dbReference type="InterPro" id="IPR047748">
    <property type="entry name" value="AztA-like"/>
</dbReference>
<keyword evidence="2" id="KW-0813">Transport</keyword>
<dbReference type="NCBIfam" id="NF040873">
    <property type="entry name" value="AztA"/>
    <property type="match status" value="1"/>
</dbReference>
<feature type="domain" description="ABC transporter" evidence="5">
    <location>
        <begin position="20"/>
        <end position="225"/>
    </location>
</feature>
<keyword evidence="4 6" id="KW-0067">ATP-binding</keyword>
<dbReference type="Proteomes" id="UP001209083">
    <property type="component" value="Chromosome"/>
</dbReference>
<protein>
    <submittedName>
        <fullName evidence="6">Zinc ABC transporter ATP-binding protein AztA</fullName>
    </submittedName>
</protein>
<name>A0ABY8QS68_9MICO</name>
<dbReference type="InterPro" id="IPR003439">
    <property type="entry name" value="ABC_transporter-like_ATP-bd"/>
</dbReference>
<organism evidence="6 7">
    <name type="scientific">Saxibacter everestensis</name>
    <dbReference type="NCBI Taxonomy" id="2909229"/>
    <lineage>
        <taxon>Bacteria</taxon>
        <taxon>Bacillati</taxon>
        <taxon>Actinomycetota</taxon>
        <taxon>Actinomycetes</taxon>
        <taxon>Micrococcales</taxon>
        <taxon>Brevibacteriaceae</taxon>
        <taxon>Saxibacter</taxon>
    </lineage>
</organism>
<dbReference type="EMBL" id="CP090958">
    <property type="protein sequence ID" value="WGW11835.1"/>
    <property type="molecule type" value="Genomic_DNA"/>
</dbReference>
<sequence>MSEVPHVDDNGYHQHVRASITVSNVTCHYGHQPALCDINLTMPAGHITALTGSNGSGKTTVLSALGGILEPSRGQITGLPENVAFVLQRSAVSDQLPITVKQTVAMGRWRARGMFGRLNHEDSRIIHDSLEQMRISDLAGRRIGTLSGGQRQRCLVAQGLAQRPDLLLLDEPLAGVDFEAAECIARAIEAERSRGVTIVLATHDVGQAEQCDHVVHLEQGRVCYS</sequence>
<proteinExistence type="inferred from homology"/>
<reference evidence="6 7" key="1">
    <citation type="submission" date="2023-05" db="EMBL/GenBank/DDBJ databases">
        <title>Lithophilousrod everest ZFBP1038 complete genpme.</title>
        <authorList>
            <person name="Tian M."/>
        </authorList>
    </citation>
    <scope>NUCLEOTIDE SEQUENCE [LARGE SCALE GENOMIC DNA]</scope>
    <source>
        <strain evidence="6 7">ZFBP1038</strain>
    </source>
</reference>
<dbReference type="Gene3D" id="3.40.50.300">
    <property type="entry name" value="P-loop containing nucleotide triphosphate hydrolases"/>
    <property type="match status" value="1"/>
</dbReference>
<accession>A0ABY8QS68</accession>
<dbReference type="InterPro" id="IPR050153">
    <property type="entry name" value="Metal_Ion_Import_ABC"/>
</dbReference>
<evidence type="ECO:0000256" key="2">
    <source>
        <dbReference type="ARBA" id="ARBA00022448"/>
    </source>
</evidence>